<dbReference type="Proteomes" id="UP001362999">
    <property type="component" value="Unassembled WGS sequence"/>
</dbReference>
<evidence type="ECO:0000313" key="3">
    <source>
        <dbReference type="Proteomes" id="UP001362999"/>
    </source>
</evidence>
<evidence type="ECO:0008006" key="4">
    <source>
        <dbReference type="Google" id="ProtNLM"/>
    </source>
</evidence>
<reference evidence="2 3" key="1">
    <citation type="journal article" date="2024" name="J Genomics">
        <title>Draft genome sequencing and assembly of Favolaschia claudopus CIRM-BRFM 2984 isolated from oak limbs.</title>
        <authorList>
            <person name="Navarro D."/>
            <person name="Drula E."/>
            <person name="Chaduli D."/>
            <person name="Cazenave R."/>
            <person name="Ahrendt S."/>
            <person name="Wang J."/>
            <person name="Lipzen A."/>
            <person name="Daum C."/>
            <person name="Barry K."/>
            <person name="Grigoriev I.V."/>
            <person name="Favel A."/>
            <person name="Rosso M.N."/>
            <person name="Martin F."/>
        </authorList>
    </citation>
    <scope>NUCLEOTIDE SEQUENCE [LARGE SCALE GENOMIC DNA]</scope>
    <source>
        <strain evidence="2 3">CIRM-BRFM 2984</strain>
    </source>
</reference>
<comment type="caution">
    <text evidence="2">The sequence shown here is derived from an EMBL/GenBank/DDBJ whole genome shotgun (WGS) entry which is preliminary data.</text>
</comment>
<dbReference type="AlphaFoldDB" id="A0AAW0AB38"/>
<sequence length="455" mass="51584">MAPIRRMPLEVLEQIFIACLPAHRNCVMSTQEAPVLLGRIYLCISKIAQRLEVASTWLTRSGDCPLSISLERNPYLNSDHDPQEIFLELLTRHISRWQNMRLSLTWRGRQRLSELTENDAPRLASLYLSLPYPEDASTWSPSSILRTSSLSRFKFFVTCTHPSNLPLPWSNLTDLLLRFSSWDGQSGFDCRTAHDIVSRCHMLQRCKFFFDYISAFSPPDNMIYSSSLRVLELQCYAAPIRTCGYLFKHLSLPRLREFKLVGNQDSEDPCDDDLGGFTSALVSCASLETILVHVEIFTKPALILFLESLPSTVQCLQFIAPSLGQEQHSLDDDVLQVLEAGLGHPVACPALRELTINVAHLLSDDALCRFVVSRAPTLRRIHITFWREKQVDILTKLQSFMAAGLEIRLGYRNPSKPIPPRFSPWEGLCDYDSDPLTLSSDSQDSRGWRLSSYGG</sequence>
<dbReference type="SUPFAM" id="SSF52047">
    <property type="entry name" value="RNI-like"/>
    <property type="match status" value="1"/>
</dbReference>
<dbReference type="InterPro" id="IPR032675">
    <property type="entry name" value="LRR_dom_sf"/>
</dbReference>
<evidence type="ECO:0000313" key="2">
    <source>
        <dbReference type="EMBL" id="KAK7006034.1"/>
    </source>
</evidence>
<keyword evidence="3" id="KW-1185">Reference proteome</keyword>
<dbReference type="EMBL" id="JAWWNJ010000077">
    <property type="protein sequence ID" value="KAK7006034.1"/>
    <property type="molecule type" value="Genomic_DNA"/>
</dbReference>
<feature type="region of interest" description="Disordered" evidence="1">
    <location>
        <begin position="436"/>
        <end position="455"/>
    </location>
</feature>
<gene>
    <name evidence="2" type="ORF">R3P38DRAFT_3041075</name>
</gene>
<proteinExistence type="predicted"/>
<accession>A0AAW0AB38</accession>
<organism evidence="2 3">
    <name type="scientific">Favolaschia claudopus</name>
    <dbReference type="NCBI Taxonomy" id="2862362"/>
    <lineage>
        <taxon>Eukaryota</taxon>
        <taxon>Fungi</taxon>
        <taxon>Dikarya</taxon>
        <taxon>Basidiomycota</taxon>
        <taxon>Agaricomycotina</taxon>
        <taxon>Agaricomycetes</taxon>
        <taxon>Agaricomycetidae</taxon>
        <taxon>Agaricales</taxon>
        <taxon>Marasmiineae</taxon>
        <taxon>Mycenaceae</taxon>
        <taxon>Favolaschia</taxon>
    </lineage>
</organism>
<evidence type="ECO:0000256" key="1">
    <source>
        <dbReference type="SAM" id="MobiDB-lite"/>
    </source>
</evidence>
<protein>
    <recommendedName>
        <fullName evidence="4">F-box domain-containing protein</fullName>
    </recommendedName>
</protein>
<name>A0AAW0AB38_9AGAR</name>
<dbReference type="Gene3D" id="3.80.10.10">
    <property type="entry name" value="Ribonuclease Inhibitor"/>
    <property type="match status" value="1"/>
</dbReference>